<dbReference type="CDD" id="cd07724">
    <property type="entry name" value="POD-like_MBL-fold"/>
    <property type="match status" value="1"/>
</dbReference>
<dbReference type="InterPro" id="IPR001279">
    <property type="entry name" value="Metallo-B-lactamas"/>
</dbReference>
<dbReference type="PANTHER" id="PTHR43084:SF1">
    <property type="entry name" value="PERSULFIDE DIOXYGENASE ETHE1, MITOCHONDRIAL"/>
    <property type="match status" value="1"/>
</dbReference>
<sequence length="324" mass="34981">MESMAIQPQTKADVSSNIVASHEPMVYEFYEPVTGTMQYIVADPVSKKAVMIDSVLDFDPIKNHVSTESADELLAAINDKGYSVERLLETHVHADHLTASRYLQKRLLSTQSTVPPICIGAGISKVQATMGPRYAVPSDRLADAFDEIFDAGHVFSIGSLEAKVLSLPGHTPDHIGYMIGSNVFVGDSIFNPDLGSARADFPGGSATALWSSMKALLALPSHYKLYTGHDYPAADPHAVTGKKDSRSYATVEEHNLSNKHAKIGVQEHEFVKLRTERDGALGSPRLLHQALTVNVAGGRFPTSQDGLTSLLDTPITFSGGYLTC</sequence>
<protein>
    <recommendedName>
        <fullName evidence="2">Metallo-beta-lactamase domain-containing protein</fullName>
    </recommendedName>
</protein>
<dbReference type="InterPro" id="IPR044528">
    <property type="entry name" value="POD-like_MBL-fold"/>
</dbReference>
<dbReference type="Proteomes" id="UP001341245">
    <property type="component" value="Unassembled WGS sequence"/>
</dbReference>
<keyword evidence="4" id="KW-1185">Reference proteome</keyword>
<dbReference type="InterPro" id="IPR036866">
    <property type="entry name" value="RibonucZ/Hydroxyglut_hydro"/>
</dbReference>
<proteinExistence type="predicted"/>
<dbReference type="SMART" id="SM00849">
    <property type="entry name" value="Lactamase_B"/>
    <property type="match status" value="1"/>
</dbReference>
<feature type="domain" description="Metallo-beta-lactamase" evidence="2">
    <location>
        <begin position="35"/>
        <end position="229"/>
    </location>
</feature>
<organism evidence="3 4">
    <name type="scientific">Aureobasidium pullulans</name>
    <name type="common">Black yeast</name>
    <name type="synonym">Pullularia pullulans</name>
    <dbReference type="NCBI Taxonomy" id="5580"/>
    <lineage>
        <taxon>Eukaryota</taxon>
        <taxon>Fungi</taxon>
        <taxon>Dikarya</taxon>
        <taxon>Ascomycota</taxon>
        <taxon>Pezizomycotina</taxon>
        <taxon>Dothideomycetes</taxon>
        <taxon>Dothideomycetidae</taxon>
        <taxon>Dothideales</taxon>
        <taxon>Saccotheciaceae</taxon>
        <taxon>Aureobasidium</taxon>
    </lineage>
</organism>
<dbReference type="SUPFAM" id="SSF56281">
    <property type="entry name" value="Metallo-hydrolase/oxidoreductase"/>
    <property type="match status" value="1"/>
</dbReference>
<dbReference type="PANTHER" id="PTHR43084">
    <property type="entry name" value="PERSULFIDE DIOXYGENASE ETHE1"/>
    <property type="match status" value="1"/>
</dbReference>
<dbReference type="Gene3D" id="3.60.15.10">
    <property type="entry name" value="Ribonuclease Z/Hydroxyacylglutathione hydrolase-like"/>
    <property type="match status" value="1"/>
</dbReference>
<evidence type="ECO:0000256" key="1">
    <source>
        <dbReference type="ARBA" id="ARBA00022723"/>
    </source>
</evidence>
<evidence type="ECO:0000313" key="3">
    <source>
        <dbReference type="EMBL" id="KAK6005916.1"/>
    </source>
</evidence>
<gene>
    <name evidence="3" type="ORF">QM012_007558</name>
</gene>
<evidence type="ECO:0000259" key="2">
    <source>
        <dbReference type="SMART" id="SM00849"/>
    </source>
</evidence>
<dbReference type="Pfam" id="PF00753">
    <property type="entry name" value="Lactamase_B"/>
    <property type="match status" value="1"/>
</dbReference>
<dbReference type="EMBL" id="JASGXD010000005">
    <property type="protein sequence ID" value="KAK6005916.1"/>
    <property type="molecule type" value="Genomic_DNA"/>
</dbReference>
<comment type="caution">
    <text evidence="3">The sequence shown here is derived from an EMBL/GenBank/DDBJ whole genome shotgun (WGS) entry which is preliminary data.</text>
</comment>
<name>A0ABR0TPV4_AURPU</name>
<evidence type="ECO:0000313" key="4">
    <source>
        <dbReference type="Proteomes" id="UP001341245"/>
    </source>
</evidence>
<accession>A0ABR0TPV4</accession>
<keyword evidence="1" id="KW-0479">Metal-binding</keyword>
<reference evidence="3 4" key="1">
    <citation type="submission" date="2023-11" db="EMBL/GenBank/DDBJ databases">
        <title>Draft genome sequence and annotation of the polyextremotolerant black yeast-like fungus Aureobasidium pullulans NRRL 62042.</title>
        <authorList>
            <person name="Dielentheis-Frenken M.R.E."/>
            <person name="Wibberg D."/>
            <person name="Blank L.M."/>
            <person name="Tiso T."/>
        </authorList>
    </citation>
    <scope>NUCLEOTIDE SEQUENCE [LARGE SCALE GENOMIC DNA]</scope>
    <source>
        <strain evidence="3 4">NRRL 62042</strain>
    </source>
</reference>
<dbReference type="InterPro" id="IPR051682">
    <property type="entry name" value="Mito_Persulfide_Diox"/>
</dbReference>